<dbReference type="STRING" id="460384.SAMN05216313_10949"/>
<dbReference type="PANTHER" id="PTHR43433:SF5">
    <property type="entry name" value="AB HYDROLASE-1 DOMAIN-CONTAINING PROTEIN"/>
    <property type="match status" value="1"/>
</dbReference>
<reference evidence="3" key="1">
    <citation type="submission" date="2016-10" db="EMBL/GenBank/DDBJ databases">
        <authorList>
            <person name="Varghese N."/>
            <person name="Submissions S."/>
        </authorList>
    </citation>
    <scope>NUCLEOTIDE SEQUENCE [LARGE SCALE GENOMIC DNA]</scope>
    <source>
        <strain evidence="3">NLAE-zl-G277</strain>
    </source>
</reference>
<dbReference type="Gene3D" id="3.40.50.1820">
    <property type="entry name" value="alpha/beta hydrolase"/>
    <property type="match status" value="1"/>
</dbReference>
<organism evidence="2 3">
    <name type="scientific">Enterocloster lavalensis</name>
    <dbReference type="NCBI Taxonomy" id="460384"/>
    <lineage>
        <taxon>Bacteria</taxon>
        <taxon>Bacillati</taxon>
        <taxon>Bacillota</taxon>
        <taxon>Clostridia</taxon>
        <taxon>Lachnospirales</taxon>
        <taxon>Lachnospiraceae</taxon>
        <taxon>Enterocloster</taxon>
    </lineage>
</organism>
<dbReference type="PANTHER" id="PTHR43433">
    <property type="entry name" value="HYDROLASE, ALPHA/BETA FOLD FAMILY PROTEIN"/>
    <property type="match status" value="1"/>
</dbReference>
<evidence type="ECO:0000259" key="1">
    <source>
        <dbReference type="Pfam" id="PF12697"/>
    </source>
</evidence>
<gene>
    <name evidence="2" type="ORF">SAMN05216313_10949</name>
</gene>
<dbReference type="EMBL" id="FOIM01000009">
    <property type="protein sequence ID" value="SET59317.1"/>
    <property type="molecule type" value="Genomic_DNA"/>
</dbReference>
<dbReference type="InterPro" id="IPR029058">
    <property type="entry name" value="AB_hydrolase_fold"/>
</dbReference>
<dbReference type="AlphaFoldDB" id="A0A1I0FP77"/>
<evidence type="ECO:0000313" key="2">
    <source>
        <dbReference type="EMBL" id="SET59317.1"/>
    </source>
</evidence>
<dbReference type="InterPro" id="IPR050471">
    <property type="entry name" value="AB_hydrolase"/>
</dbReference>
<dbReference type="InterPro" id="IPR000073">
    <property type="entry name" value="AB_hydrolase_1"/>
</dbReference>
<dbReference type="GeneID" id="93278361"/>
<dbReference type="Pfam" id="PF12697">
    <property type="entry name" value="Abhydrolase_6"/>
    <property type="match status" value="1"/>
</dbReference>
<dbReference type="Proteomes" id="UP000198508">
    <property type="component" value="Unassembled WGS sequence"/>
</dbReference>
<protein>
    <submittedName>
        <fullName evidence="2">Pimeloyl-ACP methyl ester carboxylesterase</fullName>
    </submittedName>
</protein>
<accession>A0A1I0FP77</accession>
<feature type="domain" description="AB hydrolase-1" evidence="1">
    <location>
        <begin position="50"/>
        <end position="233"/>
    </location>
</feature>
<dbReference type="RefSeq" id="WP_092363094.1">
    <property type="nucleotide sequence ID" value="NZ_FOIM01000009.1"/>
</dbReference>
<name>A0A1I0FP77_9FIRM</name>
<evidence type="ECO:0000313" key="3">
    <source>
        <dbReference type="Proteomes" id="UP000198508"/>
    </source>
</evidence>
<keyword evidence="3" id="KW-1185">Reference proteome</keyword>
<proteinExistence type="predicted"/>
<dbReference type="SUPFAM" id="SSF53474">
    <property type="entry name" value="alpha/beta-Hydrolases"/>
    <property type="match status" value="1"/>
</dbReference>
<sequence length="248" mass="27541">MASNLKITRELDPKRPAVLFIPGGMATPPAVFDGIEGEIPWQSAVIDWSRSPGPWDIVELGNRVEELVRELGLERVILAAYSAGGVMALQAAIADKEQRIAGLLLSNTGPCAIGHGDPDLPKRIQEQWFSMELFEPFISRCFARSVDPALKEKMIAYAKQVDKETVYQSSKTLREHDLRPDLGKIACPVVIAHGSLDKARTLEHVKMLTDGIADTEVFLLNGGHTIMVEDRDNWVEKLNYLIQKVTKQ</sequence>